<dbReference type="EMBL" id="BJWL01000043">
    <property type="protein sequence ID" value="GFS28456.1"/>
    <property type="molecule type" value="Genomic_DNA"/>
</dbReference>
<proteinExistence type="predicted"/>
<accession>A0A7J0D6R5</accession>
<gene>
    <name evidence="1" type="ORF">Acr_00g0001940</name>
    <name evidence="2" type="ORF">Acr_00g0001950</name>
</gene>
<protein>
    <submittedName>
        <fullName evidence="1">Uncharacterized protein</fullName>
    </submittedName>
</protein>
<name>A0A7J0D6R5_9ERIC</name>
<evidence type="ECO:0000313" key="1">
    <source>
        <dbReference type="EMBL" id="GFS28456.1"/>
    </source>
</evidence>
<organism evidence="1 3">
    <name type="scientific">Actinidia rufa</name>
    <dbReference type="NCBI Taxonomy" id="165716"/>
    <lineage>
        <taxon>Eukaryota</taxon>
        <taxon>Viridiplantae</taxon>
        <taxon>Streptophyta</taxon>
        <taxon>Embryophyta</taxon>
        <taxon>Tracheophyta</taxon>
        <taxon>Spermatophyta</taxon>
        <taxon>Magnoliopsida</taxon>
        <taxon>eudicotyledons</taxon>
        <taxon>Gunneridae</taxon>
        <taxon>Pentapetalae</taxon>
        <taxon>asterids</taxon>
        <taxon>Ericales</taxon>
        <taxon>Actinidiaceae</taxon>
        <taxon>Actinidia</taxon>
    </lineage>
</organism>
<evidence type="ECO:0000313" key="2">
    <source>
        <dbReference type="EMBL" id="GFS28459.1"/>
    </source>
</evidence>
<dbReference type="EMBL" id="BJWL01000043">
    <property type="protein sequence ID" value="GFS28459.1"/>
    <property type="molecule type" value="Genomic_DNA"/>
</dbReference>
<sequence length="345" mass="38337">MSLLLKRKRPTLPMPQVSSHLSQVRTSLRNDSRLALVLRKNTVIQITAIRTTIARKFETEARETGLGYGTKDASPYFERALLYLPRLANCLNSSLNLSQKSDQRCGITAHEGHSTSDRSNPRIFSSESSCNSDESIVQARGARKAERAVGLRDATVAGSRIKEFSFVDRFIYLIGPHQRKVMVLLLIALSIGFTAWEGLQGGGPNAYNLAEVSPCGDQPMNPSPTARPEATALHELVARPASAVKRASQIEKGARQHGKSVRLSSKPSFVASNASGIPADRDATAETSSYVCLLLRLAPELAPMNFMFQRIGEGAWQMMRESEALACLWFYRREERWWNRKSWIS</sequence>
<comment type="caution">
    <text evidence="1">The sequence shown here is derived from an EMBL/GenBank/DDBJ whole genome shotgun (WGS) entry which is preliminary data.</text>
</comment>
<reference evidence="3" key="1">
    <citation type="submission" date="2019-07" db="EMBL/GenBank/DDBJ databases">
        <title>De Novo Assembly of kiwifruit Actinidia rufa.</title>
        <authorList>
            <person name="Sugita-Konishi S."/>
            <person name="Sato K."/>
            <person name="Mori E."/>
            <person name="Abe Y."/>
            <person name="Kisaki G."/>
            <person name="Hamano K."/>
            <person name="Suezawa K."/>
            <person name="Otani M."/>
            <person name="Fukuda T."/>
            <person name="Manabe T."/>
            <person name="Gomi K."/>
            <person name="Tabuchi M."/>
            <person name="Akimitsu K."/>
            <person name="Kataoka I."/>
        </authorList>
    </citation>
    <scope>NUCLEOTIDE SEQUENCE [LARGE SCALE GENOMIC DNA]</scope>
    <source>
        <strain evidence="3">cv. Fuchu</strain>
    </source>
</reference>
<dbReference type="Proteomes" id="UP000585474">
    <property type="component" value="Unassembled WGS sequence"/>
</dbReference>
<reference evidence="1" key="2">
    <citation type="submission" date="2020-08" db="EMBL/GenBank/DDBJ databases">
        <title>De Novo Assembly of kiwifruit Actinidia rufa.</title>
        <authorList>
            <person name="Sugita-Konishi S."/>
            <person name="Sato K."/>
            <person name="Mori E."/>
            <person name="Abe Y."/>
            <person name="Kisaki G."/>
            <person name="Hamano K."/>
            <person name="Suezawa K."/>
            <person name="Otani M."/>
            <person name="Fukuda T."/>
            <person name="Manabe T."/>
            <person name="Gomi K."/>
            <person name="Tabuchi M."/>
            <person name="Akimitsu K."/>
            <person name="Kataoka I."/>
        </authorList>
    </citation>
    <scope>NUCLEOTIDE SEQUENCE</scope>
    <source>
        <strain evidence="1">Fuchu</strain>
    </source>
</reference>
<keyword evidence="3" id="KW-1185">Reference proteome</keyword>
<dbReference type="AlphaFoldDB" id="A0A7J0D6R5"/>
<evidence type="ECO:0000313" key="3">
    <source>
        <dbReference type="Proteomes" id="UP000585474"/>
    </source>
</evidence>